<dbReference type="InterPro" id="IPR001584">
    <property type="entry name" value="Integrase_cat-core"/>
</dbReference>
<reference evidence="2 3" key="1">
    <citation type="journal article" date="2021" name="Elife">
        <title>Chloroplast acquisition without the gene transfer in kleptoplastic sea slugs, Plakobranchus ocellatus.</title>
        <authorList>
            <person name="Maeda T."/>
            <person name="Takahashi S."/>
            <person name="Yoshida T."/>
            <person name="Shimamura S."/>
            <person name="Takaki Y."/>
            <person name="Nagai Y."/>
            <person name="Toyoda A."/>
            <person name="Suzuki Y."/>
            <person name="Arimoto A."/>
            <person name="Ishii H."/>
            <person name="Satoh N."/>
            <person name="Nishiyama T."/>
            <person name="Hasebe M."/>
            <person name="Maruyama T."/>
            <person name="Minagawa J."/>
            <person name="Obokata J."/>
            <person name="Shigenobu S."/>
        </authorList>
    </citation>
    <scope>NUCLEOTIDE SEQUENCE [LARGE SCALE GENOMIC DNA]</scope>
</reference>
<organism evidence="2 3">
    <name type="scientific">Elysia marginata</name>
    <dbReference type="NCBI Taxonomy" id="1093978"/>
    <lineage>
        <taxon>Eukaryota</taxon>
        <taxon>Metazoa</taxon>
        <taxon>Spiralia</taxon>
        <taxon>Lophotrochozoa</taxon>
        <taxon>Mollusca</taxon>
        <taxon>Gastropoda</taxon>
        <taxon>Heterobranchia</taxon>
        <taxon>Euthyneura</taxon>
        <taxon>Panpulmonata</taxon>
        <taxon>Sacoglossa</taxon>
        <taxon>Placobranchoidea</taxon>
        <taxon>Plakobranchidae</taxon>
        <taxon>Elysia</taxon>
    </lineage>
</organism>
<feature type="domain" description="Integrase catalytic" evidence="1">
    <location>
        <begin position="1"/>
        <end position="158"/>
    </location>
</feature>
<accession>A0AAV4GE37</accession>
<dbReference type="Gene3D" id="3.30.420.10">
    <property type="entry name" value="Ribonuclease H-like superfamily/Ribonuclease H"/>
    <property type="match status" value="1"/>
</dbReference>
<dbReference type="PANTHER" id="PTHR38681">
    <property type="entry name" value="RETROVIRUS-RELATED POL POLYPROTEIN FROM TRANSPOSON 412-LIKE PROTEIN-RELATED"/>
    <property type="match status" value="1"/>
</dbReference>
<dbReference type="AlphaFoldDB" id="A0AAV4GE37"/>
<gene>
    <name evidence="2" type="ORF">ElyMa_002386100</name>
</gene>
<dbReference type="InterPro" id="IPR012337">
    <property type="entry name" value="RNaseH-like_sf"/>
</dbReference>
<dbReference type="SUPFAM" id="SSF53098">
    <property type="entry name" value="Ribonuclease H-like"/>
    <property type="match status" value="1"/>
</dbReference>
<evidence type="ECO:0000259" key="1">
    <source>
        <dbReference type="PROSITE" id="PS50994"/>
    </source>
</evidence>
<evidence type="ECO:0000313" key="2">
    <source>
        <dbReference type="EMBL" id="GFR83290.1"/>
    </source>
</evidence>
<name>A0AAV4GE37_9GAST</name>
<dbReference type="GO" id="GO:0003676">
    <property type="term" value="F:nucleic acid binding"/>
    <property type="evidence" value="ECO:0007669"/>
    <property type="project" value="InterPro"/>
</dbReference>
<evidence type="ECO:0000313" key="3">
    <source>
        <dbReference type="Proteomes" id="UP000762676"/>
    </source>
</evidence>
<proteinExistence type="predicted"/>
<keyword evidence="3" id="KW-1185">Reference proteome</keyword>
<dbReference type="GO" id="GO:0015074">
    <property type="term" value="P:DNA integration"/>
    <property type="evidence" value="ECO:0007669"/>
    <property type="project" value="InterPro"/>
</dbReference>
<dbReference type="InterPro" id="IPR036397">
    <property type="entry name" value="RNaseH_sf"/>
</dbReference>
<dbReference type="PROSITE" id="PS50994">
    <property type="entry name" value="INTEGRASE"/>
    <property type="match status" value="1"/>
</dbReference>
<dbReference type="EMBL" id="BMAT01004921">
    <property type="protein sequence ID" value="GFR83290.1"/>
    <property type="molecule type" value="Genomic_DNA"/>
</dbReference>
<dbReference type="PANTHER" id="PTHR38681:SF1">
    <property type="entry name" value="RETROVIRUS-RELATED POL POLYPROTEIN FROM TRANSPOSON 412-LIKE PROTEIN"/>
    <property type="match status" value="1"/>
</dbReference>
<comment type="caution">
    <text evidence="2">The sequence shown here is derived from an EMBL/GenBank/DDBJ whole genome shotgun (WGS) entry which is preliminary data.</text>
</comment>
<dbReference type="Pfam" id="PF17921">
    <property type="entry name" value="Integrase_H2C2"/>
    <property type="match status" value="1"/>
</dbReference>
<dbReference type="InterPro" id="IPR041588">
    <property type="entry name" value="Integrase_H2C2"/>
</dbReference>
<protein>
    <submittedName>
        <fullName evidence="2">Gag-Pol polyprotein</fullName>
    </submittedName>
</protein>
<dbReference type="Proteomes" id="UP000762676">
    <property type="component" value="Unassembled WGS sequence"/>
</dbReference>
<sequence>MGKSRPVLPTSWTRSFFNKIHGLSHSGVKLTQKAISQRFLWNGMKRDIRRFGVPEDIVSDRGRQFTSNLWSGLNKLLGIDTNTTTAYHPQANGMVERLHRQLKAVLKARTTGPGWFDELPMVLLGIRSSWRVDTDCSPAELVYGTTLRIPGEFLQPCDTCANTPDIIFLRNLQQTMHFIQQPAPQFHGNQTSYVLSTLATAKYVYLRKDSHKHPLQRHYDGPFCVVSKSDKYFTLEIKGRPETVSIDRLKTAYLTALTTEENKEMFKKYYRNSRNTYTDVRTKAVLHSALRTPRAQR</sequence>